<gene>
    <name evidence="10" type="ORF">MTY_1859</name>
</gene>
<dbReference type="Pfam" id="PF01052">
    <property type="entry name" value="FliMN_C"/>
    <property type="match status" value="1"/>
</dbReference>
<dbReference type="InterPro" id="IPR007597">
    <property type="entry name" value="CheC"/>
</dbReference>
<feature type="compositionally biased region" description="Low complexity" evidence="7">
    <location>
        <begin position="232"/>
        <end position="246"/>
    </location>
</feature>
<dbReference type="GO" id="GO:0009425">
    <property type="term" value="C:bacterial-type flagellum basal body"/>
    <property type="evidence" value="ECO:0007669"/>
    <property type="project" value="InterPro"/>
</dbReference>
<dbReference type="NCBIfam" id="NF005995">
    <property type="entry name" value="PRK08119.1"/>
    <property type="match status" value="1"/>
</dbReference>
<dbReference type="InterPro" id="IPR001172">
    <property type="entry name" value="FliN_T3SS_HrcQb"/>
</dbReference>
<keyword evidence="6" id="KW-0472">Membrane</keyword>
<dbReference type="Gene3D" id="2.30.330.10">
    <property type="entry name" value="SpoA-like"/>
    <property type="match status" value="1"/>
</dbReference>
<proteinExistence type="inferred from homology"/>
<evidence type="ECO:0000256" key="6">
    <source>
        <dbReference type="ARBA" id="ARBA00023136"/>
    </source>
</evidence>
<dbReference type="InterPro" id="IPR036429">
    <property type="entry name" value="SpoA-like_sf"/>
</dbReference>
<reference evidence="10" key="1">
    <citation type="journal article" date="2014" name="Gene">
        <title>Genome-guided analysis of transformation efficiency and carbon dioxide assimilation by Moorella thermoacetica Y72.</title>
        <authorList>
            <person name="Tsukahara K."/>
            <person name="Kita A."/>
            <person name="Nakashimada Y."/>
            <person name="Hoshino T."/>
            <person name="Murakami K."/>
        </authorList>
    </citation>
    <scope>NUCLEOTIDE SEQUENCE [LARGE SCALE GENOMIC DNA]</scope>
    <source>
        <strain evidence="10">Y72</strain>
    </source>
</reference>
<feature type="compositionally biased region" description="Low complexity" evidence="7">
    <location>
        <begin position="253"/>
        <end position="287"/>
    </location>
</feature>
<dbReference type="GO" id="GO:0071973">
    <property type="term" value="P:bacterial-type flagellum-dependent cell motility"/>
    <property type="evidence" value="ECO:0007669"/>
    <property type="project" value="InterPro"/>
</dbReference>
<dbReference type="GeneID" id="45616838"/>
<dbReference type="GO" id="GO:0016787">
    <property type="term" value="F:hydrolase activity"/>
    <property type="evidence" value="ECO:0007669"/>
    <property type="project" value="InterPro"/>
</dbReference>
<dbReference type="GO" id="GO:0006935">
    <property type="term" value="P:chemotaxis"/>
    <property type="evidence" value="ECO:0007669"/>
    <property type="project" value="UniProtKB-KW"/>
</dbReference>
<keyword evidence="4" id="KW-0145">Chemotaxis</keyword>
<dbReference type="PANTHER" id="PTHR43484">
    <property type="match status" value="1"/>
</dbReference>
<dbReference type="InterPro" id="IPR051469">
    <property type="entry name" value="FliN/MopA/SpaO"/>
</dbReference>
<feature type="domain" description="CheC-like protein" evidence="9">
    <location>
        <begin position="42"/>
        <end position="78"/>
    </location>
</feature>
<evidence type="ECO:0000256" key="7">
    <source>
        <dbReference type="SAM" id="MobiDB-lite"/>
    </source>
</evidence>
<evidence type="ECO:0000256" key="3">
    <source>
        <dbReference type="ARBA" id="ARBA00022475"/>
    </source>
</evidence>
<feature type="compositionally biased region" description="Gly residues" evidence="7">
    <location>
        <begin position="288"/>
        <end position="297"/>
    </location>
</feature>
<dbReference type="SUPFAM" id="SSF103039">
    <property type="entry name" value="CheC-like"/>
    <property type="match status" value="1"/>
</dbReference>
<dbReference type="SUPFAM" id="SSF101801">
    <property type="entry name" value="Surface presentation of antigens (SPOA)"/>
    <property type="match status" value="1"/>
</dbReference>
<dbReference type="NCBIfam" id="TIGR02480">
    <property type="entry name" value="fliN"/>
    <property type="match status" value="1"/>
</dbReference>
<organism evidence="10">
    <name type="scientific">Moorella thermoacetica Y72</name>
    <dbReference type="NCBI Taxonomy" id="1325331"/>
    <lineage>
        <taxon>Bacteria</taxon>
        <taxon>Bacillati</taxon>
        <taxon>Bacillota</taxon>
        <taxon>Clostridia</taxon>
        <taxon>Neomoorellales</taxon>
        <taxon>Neomoorellaceae</taxon>
        <taxon>Neomoorella</taxon>
    </lineage>
</organism>
<feature type="region of interest" description="Disordered" evidence="7">
    <location>
        <begin position="232"/>
        <end position="304"/>
    </location>
</feature>
<dbReference type="Proteomes" id="UP000063718">
    <property type="component" value="Unassembled WGS sequence"/>
</dbReference>
<evidence type="ECO:0000256" key="4">
    <source>
        <dbReference type="ARBA" id="ARBA00022500"/>
    </source>
</evidence>
<feature type="domain" description="CheC-like protein" evidence="9">
    <location>
        <begin position="140"/>
        <end position="172"/>
    </location>
</feature>
<evidence type="ECO:0000256" key="5">
    <source>
        <dbReference type="ARBA" id="ARBA00022779"/>
    </source>
</evidence>
<keyword evidence="5" id="KW-0283">Flagellar rotation</keyword>
<dbReference type="InterPro" id="IPR012826">
    <property type="entry name" value="FliN"/>
</dbReference>
<evidence type="ECO:0000313" key="10">
    <source>
        <dbReference type="EMBL" id="GAF26519.1"/>
    </source>
</evidence>
<evidence type="ECO:0000256" key="1">
    <source>
        <dbReference type="ARBA" id="ARBA00004413"/>
    </source>
</evidence>
<evidence type="ECO:0000259" key="9">
    <source>
        <dbReference type="Pfam" id="PF04509"/>
    </source>
</evidence>
<dbReference type="GO" id="GO:0005886">
    <property type="term" value="C:plasma membrane"/>
    <property type="evidence" value="ECO:0007669"/>
    <property type="project" value="UniProtKB-SubCell"/>
</dbReference>
<accession>A0A0S6UBL9</accession>
<feature type="domain" description="Flagellar motor switch protein FliN-like C-terminal" evidence="8">
    <location>
        <begin position="314"/>
        <end position="384"/>
    </location>
</feature>
<dbReference type="InterPro" id="IPR001543">
    <property type="entry name" value="FliN-like_C"/>
</dbReference>
<dbReference type="EMBL" id="DF238840">
    <property type="protein sequence ID" value="GAF26519.1"/>
    <property type="molecule type" value="Genomic_DNA"/>
</dbReference>
<evidence type="ECO:0000256" key="2">
    <source>
        <dbReference type="ARBA" id="ARBA00009226"/>
    </source>
</evidence>
<dbReference type="CDD" id="cd17907">
    <property type="entry name" value="FliY_FliN-Y"/>
    <property type="match status" value="1"/>
</dbReference>
<dbReference type="RefSeq" id="WP_011392326.1">
    <property type="nucleotide sequence ID" value="NZ_DF238840.1"/>
</dbReference>
<comment type="similarity">
    <text evidence="2">Belongs to the FliN/MopA/SpaO family.</text>
</comment>
<comment type="subcellular location">
    <subcellularLocation>
        <location evidence="1">Cell membrane</location>
        <topology evidence="1">Peripheral membrane protein</topology>
        <orientation evidence="1">Cytoplasmic side</orientation>
    </subcellularLocation>
</comment>
<dbReference type="GO" id="GO:0003774">
    <property type="term" value="F:cytoskeletal motor activity"/>
    <property type="evidence" value="ECO:0007669"/>
    <property type="project" value="InterPro"/>
</dbReference>
<dbReference type="Gene3D" id="3.40.1550.10">
    <property type="entry name" value="CheC-like"/>
    <property type="match status" value="1"/>
</dbReference>
<name>A0A0S6UBL9_NEOTH</name>
<dbReference type="AlphaFoldDB" id="A0A0S6UBL9"/>
<dbReference type="InterPro" id="IPR028976">
    <property type="entry name" value="CheC-like_sf"/>
</dbReference>
<protein>
    <submittedName>
        <fullName evidence="10">Chemotaxis protein CheC, inhibitor of MCP methylation</fullName>
    </submittedName>
</protein>
<keyword evidence="3" id="KW-1003">Cell membrane</keyword>
<sequence>MGDFLSQEEIDALLKGHTDIETAAPAEPEAAAAPEATLSDLEKDTLGEIGNISMGSAATALSQILNKRVLITTPTIKIMTPEELFASFQVPYVLVEVNFTEGLQGSNLLIIKVSDAAIIADLMMGGSGENVTPELDEIKSSAVAEAMNQMVGSAATSMATIFQRSVKITPPHLTAVNFNNESYTSPWATAQSIVVVCFKMEIEGLVDSQIMQVMPMEIAKDEVRMLMGSEPAAGASTGAETAAAPAVNGGGTPASAPAPAATPAESAPAPAPPTTQASAPSSRAQTPGGAGSPGGGQTQRQGQVYGASSRNIDLILDVPLDIEVILGTAMKRIQDILSLAPGAIVELDRLVEEPVQITVNGTPIAQGEVVIVNENFGVRITHILEPYERINHLRQ</sequence>
<dbReference type="PANTHER" id="PTHR43484:SF1">
    <property type="entry name" value="FLAGELLAR MOTOR SWITCH PROTEIN FLIN"/>
    <property type="match status" value="1"/>
</dbReference>
<dbReference type="PRINTS" id="PR00956">
    <property type="entry name" value="FLGMOTORFLIN"/>
</dbReference>
<dbReference type="Pfam" id="PF04509">
    <property type="entry name" value="CheC"/>
    <property type="match status" value="2"/>
</dbReference>
<evidence type="ECO:0000259" key="8">
    <source>
        <dbReference type="Pfam" id="PF01052"/>
    </source>
</evidence>